<organism evidence="2 3">
    <name type="scientific">Natrialba aegyptia DSM 13077</name>
    <dbReference type="NCBI Taxonomy" id="1227491"/>
    <lineage>
        <taxon>Archaea</taxon>
        <taxon>Methanobacteriati</taxon>
        <taxon>Methanobacteriota</taxon>
        <taxon>Stenosarchaea group</taxon>
        <taxon>Halobacteria</taxon>
        <taxon>Halobacteriales</taxon>
        <taxon>Natrialbaceae</taxon>
        <taxon>Natrialba</taxon>
    </lineage>
</organism>
<dbReference type="InterPro" id="IPR051606">
    <property type="entry name" value="Polyketide_Oxido-like"/>
</dbReference>
<name>M0AQZ0_9EURY</name>
<dbReference type="PATRIC" id="fig|1227491.4.peg.3786"/>
<evidence type="ECO:0000313" key="3">
    <source>
        <dbReference type="Proteomes" id="UP000011591"/>
    </source>
</evidence>
<feature type="domain" description="NAD(P)-binding" evidence="1">
    <location>
        <begin position="7"/>
        <end position="200"/>
    </location>
</feature>
<dbReference type="Pfam" id="PF13460">
    <property type="entry name" value="NAD_binding_10"/>
    <property type="match status" value="1"/>
</dbReference>
<dbReference type="PANTHER" id="PTHR43355:SF2">
    <property type="entry name" value="FLAVIN REDUCTASE (NADPH)"/>
    <property type="match status" value="1"/>
</dbReference>
<dbReference type="GO" id="GO:0016646">
    <property type="term" value="F:oxidoreductase activity, acting on the CH-NH group of donors, NAD or NADP as acceptor"/>
    <property type="evidence" value="ECO:0007669"/>
    <property type="project" value="TreeGrafter"/>
</dbReference>
<gene>
    <name evidence="2" type="ORF">C480_18652</name>
</gene>
<dbReference type="Gene3D" id="3.40.50.720">
    <property type="entry name" value="NAD(P)-binding Rossmann-like Domain"/>
    <property type="match status" value="1"/>
</dbReference>
<evidence type="ECO:0000259" key="1">
    <source>
        <dbReference type="Pfam" id="PF13460"/>
    </source>
</evidence>
<dbReference type="InterPro" id="IPR016040">
    <property type="entry name" value="NAD(P)-bd_dom"/>
</dbReference>
<keyword evidence="3" id="KW-1185">Reference proteome</keyword>
<dbReference type="EMBL" id="AOIP01000051">
    <property type="protein sequence ID" value="ELZ00742.1"/>
    <property type="molecule type" value="Genomic_DNA"/>
</dbReference>
<sequence>MNVLLLGASGRIGQRITNELLEGGHEVTGVSRSGEIDGIDDTDFKAVAGDATDPDEIAGLAESHDAVASALGPSGEEGVEILPEMAEALIEGLRQTGVDRFVWTGGAGGLNVGPDTKLVDTDEFPDELVPLAEAHIDAFEIIRDVDDLQWSYIAPPAQIEPGKRTGEYRTSEGQLVASEDGESYISMEDFAIAFVDELENDDAIHTQLAVGY</sequence>
<reference evidence="2 3" key="1">
    <citation type="journal article" date="2014" name="PLoS Genet.">
        <title>Phylogenetically driven sequencing of extremely halophilic archaea reveals strategies for static and dynamic osmo-response.</title>
        <authorList>
            <person name="Becker E.A."/>
            <person name="Seitzer P.M."/>
            <person name="Tritt A."/>
            <person name="Larsen D."/>
            <person name="Krusor M."/>
            <person name="Yao A.I."/>
            <person name="Wu D."/>
            <person name="Madern D."/>
            <person name="Eisen J.A."/>
            <person name="Darling A.E."/>
            <person name="Facciotti M.T."/>
        </authorList>
    </citation>
    <scope>NUCLEOTIDE SEQUENCE [LARGE SCALE GENOMIC DNA]</scope>
    <source>
        <strain evidence="2 3">DSM 13077</strain>
    </source>
</reference>
<dbReference type="PANTHER" id="PTHR43355">
    <property type="entry name" value="FLAVIN REDUCTASE (NADPH)"/>
    <property type="match status" value="1"/>
</dbReference>
<accession>M0AQZ0</accession>
<dbReference type="AlphaFoldDB" id="M0AQZ0"/>
<evidence type="ECO:0000313" key="2">
    <source>
        <dbReference type="EMBL" id="ELZ00742.1"/>
    </source>
</evidence>
<dbReference type="SUPFAM" id="SSF51735">
    <property type="entry name" value="NAD(P)-binding Rossmann-fold domains"/>
    <property type="match status" value="1"/>
</dbReference>
<protein>
    <submittedName>
        <fullName evidence="2">NADH dehydrogenase 32K chain</fullName>
    </submittedName>
</protein>
<comment type="caution">
    <text evidence="2">The sequence shown here is derived from an EMBL/GenBank/DDBJ whole genome shotgun (WGS) entry which is preliminary data.</text>
</comment>
<proteinExistence type="predicted"/>
<dbReference type="InterPro" id="IPR036291">
    <property type="entry name" value="NAD(P)-bd_dom_sf"/>
</dbReference>
<dbReference type="Proteomes" id="UP000011591">
    <property type="component" value="Unassembled WGS sequence"/>
</dbReference>
<dbReference type="RefSeq" id="WP_006667120.1">
    <property type="nucleotide sequence ID" value="NZ_AOIP01000051.1"/>
</dbReference>
<dbReference type="OrthoDB" id="7442at2157"/>